<evidence type="ECO:0000313" key="2">
    <source>
        <dbReference type="Proteomes" id="UP000019473"/>
    </source>
</evidence>
<reference evidence="1 2" key="1">
    <citation type="submission" date="2013-03" db="EMBL/GenBank/DDBJ databases">
        <title>The Genome Sequence of Cladophialophora yegresii CBS 114405.</title>
        <authorList>
            <consortium name="The Broad Institute Genomics Platform"/>
            <person name="Cuomo C."/>
            <person name="de Hoog S."/>
            <person name="Gorbushina A."/>
            <person name="Walker B."/>
            <person name="Young S.K."/>
            <person name="Zeng Q."/>
            <person name="Gargeya S."/>
            <person name="Fitzgerald M."/>
            <person name="Haas B."/>
            <person name="Abouelleil A."/>
            <person name="Allen A.W."/>
            <person name="Alvarado L."/>
            <person name="Arachchi H.M."/>
            <person name="Berlin A.M."/>
            <person name="Chapman S.B."/>
            <person name="Gainer-Dewar J."/>
            <person name="Goldberg J."/>
            <person name="Griggs A."/>
            <person name="Gujja S."/>
            <person name="Hansen M."/>
            <person name="Howarth C."/>
            <person name="Imamovic A."/>
            <person name="Ireland A."/>
            <person name="Larimer J."/>
            <person name="McCowan C."/>
            <person name="Murphy C."/>
            <person name="Pearson M."/>
            <person name="Poon T.W."/>
            <person name="Priest M."/>
            <person name="Roberts A."/>
            <person name="Saif S."/>
            <person name="Shea T."/>
            <person name="Sisk P."/>
            <person name="Sykes S."/>
            <person name="Wortman J."/>
            <person name="Nusbaum C."/>
            <person name="Birren B."/>
        </authorList>
    </citation>
    <scope>NUCLEOTIDE SEQUENCE [LARGE SCALE GENOMIC DNA]</scope>
    <source>
        <strain evidence="1 2">CBS 114405</strain>
    </source>
</reference>
<dbReference type="RefSeq" id="XP_007762327.1">
    <property type="nucleotide sequence ID" value="XM_007764137.1"/>
</dbReference>
<sequence>MLLAVTRMLRNVLLPRLLGGTPRRYVQVASVCTLDGLQKLKELCEYGKLRVPIDSVWDFDDVPNAYKRLLSRRARGKVVVKVR</sequence>
<dbReference type="VEuPathDB" id="FungiDB:A1O7_10153"/>
<evidence type="ECO:0000313" key="1">
    <source>
        <dbReference type="EMBL" id="EXJ54812.1"/>
    </source>
</evidence>
<name>W9VGP9_9EURO</name>
<gene>
    <name evidence="1" type="ORF">A1O7_10153</name>
</gene>
<accession>W9VGP9</accession>
<evidence type="ECO:0008006" key="3">
    <source>
        <dbReference type="Google" id="ProtNLM"/>
    </source>
</evidence>
<dbReference type="Gene3D" id="3.90.180.10">
    <property type="entry name" value="Medium-chain alcohol dehydrogenases, catalytic domain"/>
    <property type="match status" value="1"/>
</dbReference>
<dbReference type="Gene3D" id="3.40.50.720">
    <property type="entry name" value="NAD(P)-binding Rossmann-like Domain"/>
    <property type="match status" value="1"/>
</dbReference>
<dbReference type="STRING" id="1182544.W9VGP9"/>
<organism evidence="1 2">
    <name type="scientific">Cladophialophora yegresii CBS 114405</name>
    <dbReference type="NCBI Taxonomy" id="1182544"/>
    <lineage>
        <taxon>Eukaryota</taxon>
        <taxon>Fungi</taxon>
        <taxon>Dikarya</taxon>
        <taxon>Ascomycota</taxon>
        <taxon>Pezizomycotina</taxon>
        <taxon>Eurotiomycetes</taxon>
        <taxon>Chaetothyriomycetidae</taxon>
        <taxon>Chaetothyriales</taxon>
        <taxon>Herpotrichiellaceae</taxon>
        <taxon>Cladophialophora</taxon>
    </lineage>
</organism>
<dbReference type="GeneID" id="19184712"/>
<dbReference type="Proteomes" id="UP000019473">
    <property type="component" value="Unassembled WGS sequence"/>
</dbReference>
<dbReference type="Pfam" id="PF13602">
    <property type="entry name" value="ADH_zinc_N_2"/>
    <property type="match status" value="1"/>
</dbReference>
<proteinExistence type="predicted"/>
<keyword evidence="2" id="KW-1185">Reference proteome</keyword>
<dbReference type="EMBL" id="AMGW01000007">
    <property type="protein sequence ID" value="EXJ54812.1"/>
    <property type="molecule type" value="Genomic_DNA"/>
</dbReference>
<dbReference type="AlphaFoldDB" id="W9VGP9"/>
<dbReference type="OrthoDB" id="3509362at2759"/>
<comment type="caution">
    <text evidence="1">The sequence shown here is derived from an EMBL/GenBank/DDBJ whole genome shotgun (WGS) entry which is preliminary data.</text>
</comment>
<protein>
    <recommendedName>
        <fullName evidence="3">Alcohol dehydrogenase</fullName>
    </recommendedName>
</protein>
<dbReference type="HOGENOM" id="CLU_2542406_0_0_1"/>